<dbReference type="InterPro" id="IPR029045">
    <property type="entry name" value="ClpP/crotonase-like_dom_sf"/>
</dbReference>
<dbReference type="Proteomes" id="UP001247542">
    <property type="component" value="Unassembled WGS sequence"/>
</dbReference>
<comment type="caution">
    <text evidence="8">The sequence shown here is derived from an EMBL/GenBank/DDBJ whole genome shotgun (WGS) entry which is preliminary data.</text>
</comment>
<evidence type="ECO:0000256" key="7">
    <source>
        <dbReference type="SAM" id="MobiDB-lite"/>
    </source>
</evidence>
<evidence type="ECO:0000256" key="6">
    <source>
        <dbReference type="RuleBase" id="RU003567"/>
    </source>
</evidence>
<dbReference type="CDD" id="cd07016">
    <property type="entry name" value="S14_ClpP_1"/>
    <property type="match status" value="1"/>
</dbReference>
<sequence length="291" mass="31697">MRRFWNWLTPEPHTNDPDAGSARVLRIAGTIAEESWFDDDVTPGIFAGELNAGSGPVTIWLNSPGGDVVAAARIYNMLLDYPGTVRVNIDGIAASAASVIAMAASTVAMSPVSMLMIHNPATMAVGDKDELARAMSMLDSVKESILNAYQEKTNLSRAKLSKLMDAETWMDARAAIDMGFADELLTNQRNPMFAVESKKPDDPDDDEPDEVEPPDEPDKDEESKRPPFPPKKNAGQGTVFSRRASEQRLVAHLTATPPPKPADLPRRTVQPAVPVGRRVLDLYAELANQPH</sequence>
<evidence type="ECO:0000313" key="9">
    <source>
        <dbReference type="Proteomes" id="UP001247542"/>
    </source>
</evidence>
<feature type="region of interest" description="Disordered" evidence="7">
    <location>
        <begin position="194"/>
        <end position="246"/>
    </location>
</feature>
<evidence type="ECO:0000256" key="5">
    <source>
        <dbReference type="ARBA" id="ARBA00022825"/>
    </source>
</evidence>
<reference evidence="8 9" key="1">
    <citation type="submission" date="2023-06" db="EMBL/GenBank/DDBJ databases">
        <title>Draft genome sequence of Gleimia hominis type strain CCUG 57540T.</title>
        <authorList>
            <person name="Salva-Serra F."/>
            <person name="Cardew S."/>
            <person name="Jensie Markopoulos S."/>
            <person name="Ohlen M."/>
            <person name="Inganas E."/>
            <person name="Svensson-Stadler L."/>
            <person name="Moore E.R.B."/>
        </authorList>
    </citation>
    <scope>NUCLEOTIDE SEQUENCE [LARGE SCALE GENOMIC DNA]</scope>
    <source>
        <strain evidence="8 9">CCUG 57540</strain>
    </source>
</reference>
<protein>
    <recommendedName>
        <fullName evidence="6">ATP-dependent Clp protease proteolytic subunit</fullName>
    </recommendedName>
</protein>
<keyword evidence="2" id="KW-0963">Cytoplasm</keyword>
<dbReference type="EMBL" id="JASXSX010000006">
    <property type="protein sequence ID" value="MDT3768168.1"/>
    <property type="molecule type" value="Genomic_DNA"/>
</dbReference>
<dbReference type="GO" id="GO:0006508">
    <property type="term" value="P:proteolysis"/>
    <property type="evidence" value="ECO:0007669"/>
    <property type="project" value="UniProtKB-KW"/>
</dbReference>
<keyword evidence="5" id="KW-0720">Serine protease</keyword>
<evidence type="ECO:0000313" key="8">
    <source>
        <dbReference type="EMBL" id="MDT3768168.1"/>
    </source>
</evidence>
<evidence type="ECO:0000256" key="1">
    <source>
        <dbReference type="ARBA" id="ARBA00007039"/>
    </source>
</evidence>
<dbReference type="NCBIfam" id="NF045542">
    <property type="entry name" value="Clp_rel_HeadMat"/>
    <property type="match status" value="1"/>
</dbReference>
<gene>
    <name evidence="8" type="ORF">QS713_08860</name>
</gene>
<comment type="similarity">
    <text evidence="1 6">Belongs to the peptidase S14 family.</text>
</comment>
<keyword evidence="9" id="KW-1185">Reference proteome</keyword>
<dbReference type="PANTHER" id="PTHR10381:SF70">
    <property type="entry name" value="ATP-DEPENDENT CLP PROTEASE PROTEOLYTIC SUBUNIT"/>
    <property type="match status" value="1"/>
</dbReference>
<dbReference type="Pfam" id="PF00574">
    <property type="entry name" value="CLP_protease"/>
    <property type="match status" value="1"/>
</dbReference>
<evidence type="ECO:0000256" key="2">
    <source>
        <dbReference type="ARBA" id="ARBA00022490"/>
    </source>
</evidence>
<dbReference type="RefSeq" id="WP_313274631.1">
    <property type="nucleotide sequence ID" value="NZ_JASXSX010000006.1"/>
</dbReference>
<dbReference type="PANTHER" id="PTHR10381">
    <property type="entry name" value="ATP-DEPENDENT CLP PROTEASE PROTEOLYTIC SUBUNIT"/>
    <property type="match status" value="1"/>
</dbReference>
<evidence type="ECO:0000256" key="3">
    <source>
        <dbReference type="ARBA" id="ARBA00022670"/>
    </source>
</evidence>
<proteinExistence type="inferred from homology"/>
<evidence type="ECO:0000256" key="4">
    <source>
        <dbReference type="ARBA" id="ARBA00022801"/>
    </source>
</evidence>
<keyword evidence="4 8" id="KW-0378">Hydrolase</keyword>
<dbReference type="GO" id="GO:0004252">
    <property type="term" value="F:serine-type endopeptidase activity"/>
    <property type="evidence" value="ECO:0007669"/>
    <property type="project" value="UniProtKB-EC"/>
</dbReference>
<name>A0ABU3ID03_9ACTO</name>
<keyword evidence="3 8" id="KW-0645">Protease</keyword>
<dbReference type="InterPro" id="IPR001907">
    <property type="entry name" value="ClpP"/>
</dbReference>
<dbReference type="InterPro" id="IPR023562">
    <property type="entry name" value="ClpP/TepA"/>
</dbReference>
<organism evidence="8 9">
    <name type="scientific">Gleimia hominis</name>
    <dbReference type="NCBI Taxonomy" id="595468"/>
    <lineage>
        <taxon>Bacteria</taxon>
        <taxon>Bacillati</taxon>
        <taxon>Actinomycetota</taxon>
        <taxon>Actinomycetes</taxon>
        <taxon>Actinomycetales</taxon>
        <taxon>Actinomycetaceae</taxon>
        <taxon>Gleimia</taxon>
    </lineage>
</organism>
<accession>A0ABU3ID03</accession>
<feature type="compositionally biased region" description="Acidic residues" evidence="7">
    <location>
        <begin position="202"/>
        <end position="220"/>
    </location>
</feature>
<dbReference type="Gene3D" id="3.90.226.10">
    <property type="entry name" value="2-enoyl-CoA Hydratase, Chain A, domain 1"/>
    <property type="match status" value="1"/>
</dbReference>
<dbReference type="PRINTS" id="PR00127">
    <property type="entry name" value="CLPPROTEASEP"/>
</dbReference>
<dbReference type="SUPFAM" id="SSF52096">
    <property type="entry name" value="ClpP/crotonase"/>
    <property type="match status" value="1"/>
</dbReference>
<feature type="region of interest" description="Disordered" evidence="7">
    <location>
        <begin position="252"/>
        <end position="271"/>
    </location>
</feature>